<comment type="caution">
    <text evidence="1">The sequence shown here is derived from an EMBL/GenBank/DDBJ whole genome shotgun (WGS) entry which is preliminary data.</text>
</comment>
<dbReference type="Proteomes" id="UP000230869">
    <property type="component" value="Unassembled WGS sequence"/>
</dbReference>
<organism evidence="1 2">
    <name type="scientific">Candidatus Falkowbacteria bacterium CG11_big_fil_rev_8_21_14_0_20_39_10</name>
    <dbReference type="NCBI Taxonomy" id="1974570"/>
    <lineage>
        <taxon>Bacteria</taxon>
        <taxon>Candidatus Falkowiibacteriota</taxon>
    </lineage>
</organism>
<proteinExistence type="predicted"/>
<protein>
    <submittedName>
        <fullName evidence="1">Uncharacterized protein</fullName>
    </submittedName>
</protein>
<sequence length="91" mass="10525">MDKLSKIIKDKKIDPSAGLGSQTKKPPAYEWQDLALRIIDELNIPGFKRNAVFKVCKEKPKQVILLAMNDTKELCQTGERWKYFFKVLAEK</sequence>
<gene>
    <name evidence="1" type="ORF">COV49_00435</name>
</gene>
<evidence type="ECO:0000313" key="2">
    <source>
        <dbReference type="Proteomes" id="UP000230869"/>
    </source>
</evidence>
<dbReference type="AlphaFoldDB" id="A0A2M6KA32"/>
<dbReference type="EMBL" id="PCWW01000009">
    <property type="protein sequence ID" value="PIR13955.1"/>
    <property type="molecule type" value="Genomic_DNA"/>
</dbReference>
<accession>A0A2M6KA32</accession>
<evidence type="ECO:0000313" key="1">
    <source>
        <dbReference type="EMBL" id="PIR13955.1"/>
    </source>
</evidence>
<reference evidence="1 2" key="1">
    <citation type="submission" date="2017-09" db="EMBL/GenBank/DDBJ databases">
        <title>Depth-based differentiation of microbial function through sediment-hosted aquifers and enrichment of novel symbionts in the deep terrestrial subsurface.</title>
        <authorList>
            <person name="Probst A.J."/>
            <person name="Ladd B."/>
            <person name="Jarett J.K."/>
            <person name="Geller-Mcgrath D.E."/>
            <person name="Sieber C.M."/>
            <person name="Emerson J.B."/>
            <person name="Anantharaman K."/>
            <person name="Thomas B.C."/>
            <person name="Malmstrom R."/>
            <person name="Stieglmeier M."/>
            <person name="Klingl A."/>
            <person name="Woyke T."/>
            <person name="Ryan C.M."/>
            <person name="Banfield J.F."/>
        </authorList>
    </citation>
    <scope>NUCLEOTIDE SEQUENCE [LARGE SCALE GENOMIC DNA]</scope>
    <source>
        <strain evidence="1">CG11_big_fil_rev_8_21_14_0_20_39_10</strain>
    </source>
</reference>
<name>A0A2M6KA32_9BACT</name>